<feature type="transmembrane region" description="Helical" evidence="6">
    <location>
        <begin position="395"/>
        <end position="414"/>
    </location>
</feature>
<reference evidence="8 9" key="1">
    <citation type="submission" date="2017-06" db="EMBL/GenBank/DDBJ databases">
        <title>A platform for efficient transgenesis in Macrostomum lignano, a flatworm model organism for stem cell research.</title>
        <authorList>
            <person name="Berezikov E."/>
        </authorList>
    </citation>
    <scope>NUCLEOTIDE SEQUENCE [LARGE SCALE GENOMIC DNA]</scope>
    <source>
        <strain evidence="8">DV1</strain>
        <tissue evidence="8">Whole organism</tissue>
    </source>
</reference>
<dbReference type="InterPro" id="IPR050799">
    <property type="entry name" value="ZIP_Transporter"/>
</dbReference>
<dbReference type="Pfam" id="PF02535">
    <property type="entry name" value="Zip"/>
    <property type="match status" value="1"/>
</dbReference>
<dbReference type="PANTHER" id="PTHR12191">
    <property type="entry name" value="SOLUTE CARRIER FAMILY 39"/>
    <property type="match status" value="1"/>
</dbReference>
<gene>
    <name evidence="8" type="ORF">BOX15_Mlig027432g2</name>
</gene>
<protein>
    <recommendedName>
        <fullName evidence="10">Zinc transporter ZIP4 N-terminal domain-containing protein</fullName>
    </recommendedName>
</protein>
<comment type="similarity">
    <text evidence="2">Belongs to the ZIP transporter (TC 2.A.5) family.</text>
</comment>
<dbReference type="AlphaFoldDB" id="A0A267G9H7"/>
<keyword evidence="4 6" id="KW-1133">Transmembrane helix</keyword>
<feature type="transmembrane region" description="Helical" evidence="6">
    <location>
        <begin position="459"/>
        <end position="479"/>
    </location>
</feature>
<accession>A0A267G9H7</accession>
<dbReference type="Proteomes" id="UP000215902">
    <property type="component" value="Unassembled WGS sequence"/>
</dbReference>
<comment type="caution">
    <text evidence="8">The sequence shown here is derived from an EMBL/GenBank/DDBJ whole genome shotgun (WGS) entry which is preliminary data.</text>
</comment>
<evidence type="ECO:0000256" key="4">
    <source>
        <dbReference type="ARBA" id="ARBA00022989"/>
    </source>
</evidence>
<dbReference type="GO" id="GO:0005385">
    <property type="term" value="F:zinc ion transmembrane transporter activity"/>
    <property type="evidence" value="ECO:0007669"/>
    <property type="project" value="TreeGrafter"/>
</dbReference>
<evidence type="ECO:0000256" key="3">
    <source>
        <dbReference type="ARBA" id="ARBA00022692"/>
    </source>
</evidence>
<dbReference type="GO" id="GO:0005886">
    <property type="term" value="C:plasma membrane"/>
    <property type="evidence" value="ECO:0007669"/>
    <property type="project" value="TreeGrafter"/>
</dbReference>
<keyword evidence="9" id="KW-1185">Reference proteome</keyword>
<evidence type="ECO:0000313" key="8">
    <source>
        <dbReference type="EMBL" id="PAA82690.1"/>
    </source>
</evidence>
<dbReference type="STRING" id="282301.A0A267G9H7"/>
<evidence type="ECO:0000313" key="9">
    <source>
        <dbReference type="Proteomes" id="UP000215902"/>
    </source>
</evidence>
<sequence length="483" mass="51302">MTKKSTTVLAAMALLLCHLVPGSRAQSSTFLDAMWKNKLMLEANQTMTSDQFQSVLTDLRIGAKFNASRACAGAPAAPAYKEANDSIADSCLSGAQIAESFRLNLTTGLNRDQFGSLAVAMVQQQLSGRCLIPAPAETEANSTKTVRDIKWVYIYGTISVTVISLLSCLGCLLVACHRAVCYRHMLLFLVELAVGSLVGEALLHLLPTVVQNGLHGGHGEHGEEEHHEEGGGVPENFVKLVAAAGTLCILHAIDTASVVAGVDNHGHDSEVPTEGQAYSVSTADAEAVEQVPSSATAARSEKPTTFGFIQQSQVSLRELFRKPKRCLSSPIRLCLFVMVSDALHNFADGVAIGAGFAIGDADGLRLSLSIGLHELAHELADFAVLLSCGFSVRGALAINLACTVTAYVGLYVAVPLADASTEAQVWILAVASGMFLYIALVTMTNLVRRSYRPKSKTAFFVGNLGLLCGFLSVIAISMYEFYG</sequence>
<proteinExistence type="inferred from homology"/>
<dbReference type="EMBL" id="NIVC01000459">
    <property type="protein sequence ID" value="PAA82690.1"/>
    <property type="molecule type" value="Genomic_DNA"/>
</dbReference>
<keyword evidence="5 6" id="KW-0472">Membrane</keyword>
<dbReference type="GO" id="GO:0030003">
    <property type="term" value="P:intracellular monoatomic cation homeostasis"/>
    <property type="evidence" value="ECO:0007669"/>
    <property type="project" value="TreeGrafter"/>
</dbReference>
<feature type="transmembrane region" description="Helical" evidence="6">
    <location>
        <begin position="426"/>
        <end position="447"/>
    </location>
</feature>
<keyword evidence="3 6" id="KW-0812">Transmembrane</keyword>
<name>A0A267G9H7_9PLAT</name>
<feature type="chain" id="PRO_5012854229" description="Zinc transporter ZIP4 N-terminal domain-containing protein" evidence="7">
    <location>
        <begin position="26"/>
        <end position="483"/>
    </location>
</feature>
<evidence type="ECO:0000256" key="6">
    <source>
        <dbReference type="SAM" id="Phobius"/>
    </source>
</evidence>
<dbReference type="PANTHER" id="PTHR12191:SF21">
    <property type="entry name" value="ZINC TRANSPORTER ZIP4"/>
    <property type="match status" value="1"/>
</dbReference>
<dbReference type="GO" id="GO:0071578">
    <property type="term" value="P:zinc ion import across plasma membrane"/>
    <property type="evidence" value="ECO:0007669"/>
    <property type="project" value="TreeGrafter"/>
</dbReference>
<evidence type="ECO:0000256" key="1">
    <source>
        <dbReference type="ARBA" id="ARBA00004141"/>
    </source>
</evidence>
<feature type="transmembrane region" description="Helical" evidence="6">
    <location>
        <begin position="152"/>
        <end position="175"/>
    </location>
</feature>
<dbReference type="GO" id="GO:0140410">
    <property type="term" value="F:monoatomic cation:bicarbonate symporter activity"/>
    <property type="evidence" value="ECO:0007669"/>
    <property type="project" value="TreeGrafter"/>
</dbReference>
<evidence type="ECO:0008006" key="10">
    <source>
        <dbReference type="Google" id="ProtNLM"/>
    </source>
</evidence>
<dbReference type="InterPro" id="IPR003689">
    <property type="entry name" value="ZIP"/>
</dbReference>
<evidence type="ECO:0000256" key="7">
    <source>
        <dbReference type="SAM" id="SignalP"/>
    </source>
</evidence>
<evidence type="ECO:0000256" key="5">
    <source>
        <dbReference type="ARBA" id="ARBA00023136"/>
    </source>
</evidence>
<keyword evidence="7" id="KW-0732">Signal</keyword>
<evidence type="ECO:0000256" key="2">
    <source>
        <dbReference type="ARBA" id="ARBA00006939"/>
    </source>
</evidence>
<dbReference type="OrthoDB" id="200954at2759"/>
<comment type="subcellular location">
    <subcellularLocation>
        <location evidence="1">Membrane</location>
        <topology evidence="1">Multi-pass membrane protein</topology>
    </subcellularLocation>
</comment>
<organism evidence="8 9">
    <name type="scientific">Macrostomum lignano</name>
    <dbReference type="NCBI Taxonomy" id="282301"/>
    <lineage>
        <taxon>Eukaryota</taxon>
        <taxon>Metazoa</taxon>
        <taxon>Spiralia</taxon>
        <taxon>Lophotrochozoa</taxon>
        <taxon>Platyhelminthes</taxon>
        <taxon>Rhabditophora</taxon>
        <taxon>Macrostomorpha</taxon>
        <taxon>Macrostomida</taxon>
        <taxon>Macrostomidae</taxon>
        <taxon>Macrostomum</taxon>
    </lineage>
</organism>
<feature type="signal peptide" evidence="7">
    <location>
        <begin position="1"/>
        <end position="25"/>
    </location>
</feature>